<feature type="domain" description="J" evidence="2">
    <location>
        <begin position="5"/>
        <end position="71"/>
    </location>
</feature>
<protein>
    <recommendedName>
        <fullName evidence="2">J domain-containing protein</fullName>
    </recommendedName>
</protein>
<dbReference type="Gene3D" id="1.10.287.110">
    <property type="entry name" value="DnaJ domain"/>
    <property type="match status" value="1"/>
</dbReference>
<evidence type="ECO:0000313" key="4">
    <source>
        <dbReference type="Proteomes" id="UP001305815"/>
    </source>
</evidence>
<evidence type="ECO:0000259" key="2">
    <source>
        <dbReference type="PROSITE" id="PS50076"/>
    </source>
</evidence>
<sequence length="219" mass="25581">MKDCTYYDLLGVPMDADEKEIADAKNFLVKKMHPDANVNCSFDTTSYIQNVLTAYRILSDPNSRRIYDRRIRNPIRRETAAERAEEQSRPLSPNFAPYWEAGNKLNGLVTESALLLKPKRFGRQEPDEERLTAIAGEAYPHIQVLEQGEIPRQYWFSHAMNWLLFQWSQNRDLPYALLYSMYDSYLEQCKSALEKRKITSQASLFLNNLDKLITYRQLG</sequence>
<dbReference type="EMBL" id="AP027742">
    <property type="protein sequence ID" value="BDZ76895.1"/>
    <property type="molecule type" value="Genomic_DNA"/>
</dbReference>
<dbReference type="InterPro" id="IPR052763">
    <property type="entry name" value="DnaJ_C4"/>
</dbReference>
<organism evidence="3 4">
    <name type="scientific">Claveliimonas bilis</name>
    <dbReference type="NCBI Taxonomy" id="3028070"/>
    <lineage>
        <taxon>Bacteria</taxon>
        <taxon>Bacillati</taxon>
        <taxon>Bacillota</taxon>
        <taxon>Clostridia</taxon>
        <taxon>Lachnospirales</taxon>
        <taxon>Lachnospiraceae</taxon>
        <taxon>Claveliimonas</taxon>
    </lineage>
</organism>
<dbReference type="PANTHER" id="PTHR44825:SF1">
    <property type="entry name" value="DNAJ HOMOLOG SUBFAMILY C MEMBER 4"/>
    <property type="match status" value="1"/>
</dbReference>
<dbReference type="PANTHER" id="PTHR44825">
    <property type="match status" value="1"/>
</dbReference>
<dbReference type="Proteomes" id="UP001305815">
    <property type="component" value="Chromosome"/>
</dbReference>
<dbReference type="Pfam" id="PF00226">
    <property type="entry name" value="DnaJ"/>
    <property type="match status" value="1"/>
</dbReference>
<dbReference type="PROSITE" id="PS50076">
    <property type="entry name" value="DNAJ_2"/>
    <property type="match status" value="1"/>
</dbReference>
<accession>A0ABN6YW77</accession>
<gene>
    <name evidence="3" type="ORF">Lac1_10780</name>
</gene>
<evidence type="ECO:0000256" key="1">
    <source>
        <dbReference type="ARBA" id="ARBA00022705"/>
    </source>
</evidence>
<dbReference type="RefSeq" id="WP_316266511.1">
    <property type="nucleotide sequence ID" value="NZ_AP027742.1"/>
</dbReference>
<dbReference type="CDD" id="cd06257">
    <property type="entry name" value="DnaJ"/>
    <property type="match status" value="1"/>
</dbReference>
<dbReference type="InterPro" id="IPR001623">
    <property type="entry name" value="DnaJ_domain"/>
</dbReference>
<keyword evidence="1" id="KW-0235">DNA replication</keyword>
<reference evidence="4" key="1">
    <citation type="journal article" date="2023" name="Int. J. Syst. Evol. Microbiol.">
        <title>Claveliimonas bilis gen. nov., sp. nov., deoxycholic acid-producing bacteria isolated from human faeces, and reclassification of Sellimonas monacensis Zenner et al. 2021 as Claveliimonas monacensis comb. nov.</title>
        <authorList>
            <person name="Hisatomi A."/>
            <person name="Kastawa N.W.E.P.G."/>
            <person name="Song I."/>
            <person name="Ohkuma M."/>
            <person name="Fukiya S."/>
            <person name="Sakamoto M."/>
        </authorList>
    </citation>
    <scope>NUCLEOTIDE SEQUENCE [LARGE SCALE GENOMIC DNA]</scope>
    <source>
        <strain evidence="4">12BBH14</strain>
    </source>
</reference>
<dbReference type="SUPFAM" id="SSF46565">
    <property type="entry name" value="Chaperone J-domain"/>
    <property type="match status" value="1"/>
</dbReference>
<proteinExistence type="predicted"/>
<dbReference type="PRINTS" id="PR00625">
    <property type="entry name" value="JDOMAIN"/>
</dbReference>
<name>A0ABN6YW77_9FIRM</name>
<keyword evidence="4" id="KW-1185">Reference proteome</keyword>
<evidence type="ECO:0000313" key="3">
    <source>
        <dbReference type="EMBL" id="BDZ76895.1"/>
    </source>
</evidence>
<dbReference type="SMART" id="SM00271">
    <property type="entry name" value="DnaJ"/>
    <property type="match status" value="1"/>
</dbReference>
<dbReference type="InterPro" id="IPR036869">
    <property type="entry name" value="J_dom_sf"/>
</dbReference>